<sequence>MNRSIKDFVTPTHRLLALGEPTHLEPAFPWVRNDLFADAVSLGFRSIALETDRVAALAVDDYVQGGAGDLDEVMAVGFSHGFGALEPNRHLVAWMRAYNEGRPPRERLSFHGVDASTEPLHAPSPRAYLEAARDHLGRELDLASLAGDDELWGRAEAVLDHAMSPGATPGAGRLRLLADDLVTALHDAVPAARDRRAWLAARTRLQAGIALLRYHRHAAEPGDMGERQGRLLGARDVIIAENILDIRAIEGARGPTMLFAANAHLQRDRCRWSGHGITSEWTSAGAIVAAVVGEEYAFIAGALGRSEAKGLAAPAPGTFEAALGEGAWGLFEPDGLTGEARADHVPGQGYFPLDRETLDGCDGVLYIPDASAVG</sequence>
<keyword evidence="2" id="KW-1185">Reference proteome</keyword>
<name>A0A9W6SHT0_9ACTN</name>
<dbReference type="SUPFAM" id="SSF159501">
    <property type="entry name" value="EreA/ChaN-like"/>
    <property type="match status" value="1"/>
</dbReference>
<dbReference type="InterPro" id="IPR052036">
    <property type="entry name" value="Hydrolase/PRTase-associated"/>
</dbReference>
<protein>
    <submittedName>
        <fullName evidence="1">Erythromycin esterase</fullName>
    </submittedName>
</protein>
<dbReference type="PANTHER" id="PTHR31299">
    <property type="entry name" value="ESTERASE, PUTATIVE (AFU_ORTHOLOGUE AFUA_1G05850)-RELATED"/>
    <property type="match status" value="1"/>
</dbReference>
<dbReference type="AlphaFoldDB" id="A0A9W6SHT0"/>
<dbReference type="EMBL" id="BSTX01000001">
    <property type="protein sequence ID" value="GLZ75736.1"/>
    <property type="molecule type" value="Genomic_DNA"/>
</dbReference>
<proteinExistence type="predicted"/>
<organism evidence="1 2">
    <name type="scientific">Actinorhabdospora filicis</name>
    <dbReference type="NCBI Taxonomy" id="1785913"/>
    <lineage>
        <taxon>Bacteria</taxon>
        <taxon>Bacillati</taxon>
        <taxon>Actinomycetota</taxon>
        <taxon>Actinomycetes</taxon>
        <taxon>Micromonosporales</taxon>
        <taxon>Micromonosporaceae</taxon>
        <taxon>Actinorhabdospora</taxon>
    </lineage>
</organism>
<dbReference type="InterPro" id="IPR007815">
    <property type="entry name" value="Emycin_Estase"/>
</dbReference>
<comment type="caution">
    <text evidence="1">The sequence shown here is derived from an EMBL/GenBank/DDBJ whole genome shotgun (WGS) entry which is preliminary data.</text>
</comment>
<dbReference type="PANTHER" id="PTHR31299:SF0">
    <property type="entry name" value="ESTERASE, PUTATIVE (AFU_ORTHOLOGUE AFUA_1G05850)-RELATED"/>
    <property type="match status" value="1"/>
</dbReference>
<dbReference type="Pfam" id="PF05139">
    <property type="entry name" value="Erythro_esteras"/>
    <property type="match status" value="1"/>
</dbReference>
<evidence type="ECO:0000313" key="2">
    <source>
        <dbReference type="Proteomes" id="UP001165079"/>
    </source>
</evidence>
<dbReference type="Gene3D" id="3.40.1660.10">
    <property type="entry name" value="EreA-like (biosynthetic domain)"/>
    <property type="match status" value="1"/>
</dbReference>
<dbReference type="CDD" id="cd14728">
    <property type="entry name" value="Ere-like"/>
    <property type="match status" value="1"/>
</dbReference>
<dbReference type="Proteomes" id="UP001165079">
    <property type="component" value="Unassembled WGS sequence"/>
</dbReference>
<reference evidence="1" key="1">
    <citation type="submission" date="2023-03" db="EMBL/GenBank/DDBJ databases">
        <title>Actinorhabdospora filicis NBRC 111898.</title>
        <authorList>
            <person name="Ichikawa N."/>
            <person name="Sato H."/>
            <person name="Tonouchi N."/>
        </authorList>
    </citation>
    <scope>NUCLEOTIDE SEQUENCE</scope>
    <source>
        <strain evidence="1">NBRC 111898</strain>
    </source>
</reference>
<gene>
    <name evidence="1" type="ORF">Afil01_05430</name>
</gene>
<dbReference type="RefSeq" id="WP_285660965.1">
    <property type="nucleotide sequence ID" value="NZ_BSTX01000001.1"/>
</dbReference>
<dbReference type="GO" id="GO:0046677">
    <property type="term" value="P:response to antibiotic"/>
    <property type="evidence" value="ECO:0007669"/>
    <property type="project" value="InterPro"/>
</dbReference>
<dbReference type="Gene3D" id="1.20.1440.30">
    <property type="entry name" value="Biosynthetic Protein domain"/>
    <property type="match status" value="1"/>
</dbReference>
<dbReference type="Gene3D" id="3.30.1870.10">
    <property type="entry name" value="EreA-like, domain 2"/>
    <property type="match status" value="1"/>
</dbReference>
<evidence type="ECO:0000313" key="1">
    <source>
        <dbReference type="EMBL" id="GLZ75736.1"/>
    </source>
</evidence>
<accession>A0A9W6SHT0</accession>